<dbReference type="Pfam" id="PF14223">
    <property type="entry name" value="Retrotran_gag_2"/>
    <property type="match status" value="1"/>
</dbReference>
<dbReference type="SMART" id="SM00343">
    <property type="entry name" value="ZnF_C2HC"/>
    <property type="match status" value="1"/>
</dbReference>
<organism evidence="2 3">
    <name type="scientific">Podarcis lilfordi</name>
    <name type="common">Lilford's wall lizard</name>
    <dbReference type="NCBI Taxonomy" id="74358"/>
    <lineage>
        <taxon>Eukaryota</taxon>
        <taxon>Metazoa</taxon>
        <taxon>Chordata</taxon>
        <taxon>Craniata</taxon>
        <taxon>Vertebrata</taxon>
        <taxon>Euteleostomi</taxon>
        <taxon>Lepidosauria</taxon>
        <taxon>Squamata</taxon>
        <taxon>Bifurcata</taxon>
        <taxon>Unidentata</taxon>
        <taxon>Episquamata</taxon>
        <taxon>Laterata</taxon>
        <taxon>Lacertibaenia</taxon>
        <taxon>Lacertidae</taxon>
        <taxon>Podarcis</taxon>
    </lineage>
</organism>
<name>A0AA35L7B0_9SAUR</name>
<evidence type="ECO:0000313" key="3">
    <source>
        <dbReference type="Proteomes" id="UP001178461"/>
    </source>
</evidence>
<reference evidence="2" key="1">
    <citation type="submission" date="2022-12" db="EMBL/GenBank/DDBJ databases">
        <authorList>
            <person name="Alioto T."/>
            <person name="Alioto T."/>
            <person name="Gomez Garrido J."/>
        </authorList>
    </citation>
    <scope>NUCLEOTIDE SEQUENCE</scope>
</reference>
<dbReference type="GO" id="GO:0008270">
    <property type="term" value="F:zinc ion binding"/>
    <property type="evidence" value="ECO:0007669"/>
    <property type="project" value="InterPro"/>
</dbReference>
<protein>
    <submittedName>
        <fullName evidence="2">Retrovirus-related Pol polyprotein from transposon TNT 1-94</fullName>
    </submittedName>
</protein>
<dbReference type="AlphaFoldDB" id="A0AA35L7B0"/>
<dbReference type="EMBL" id="OX395138">
    <property type="protein sequence ID" value="CAI5791150.1"/>
    <property type="molecule type" value="Genomic_DNA"/>
</dbReference>
<evidence type="ECO:0000259" key="1">
    <source>
        <dbReference type="SMART" id="SM00343"/>
    </source>
</evidence>
<accession>A0AA35L7B0</accession>
<feature type="domain" description="CCHC-type" evidence="1">
    <location>
        <begin position="204"/>
        <end position="220"/>
    </location>
</feature>
<dbReference type="Gene3D" id="4.10.60.10">
    <property type="entry name" value="Zinc finger, CCHC-type"/>
    <property type="match status" value="1"/>
</dbReference>
<gene>
    <name evidence="2" type="ORF">PODLI_1B010260</name>
</gene>
<dbReference type="GO" id="GO:0003676">
    <property type="term" value="F:nucleic acid binding"/>
    <property type="evidence" value="ECO:0007669"/>
    <property type="project" value="InterPro"/>
</dbReference>
<evidence type="ECO:0000313" key="2">
    <source>
        <dbReference type="EMBL" id="CAI5791150.1"/>
    </source>
</evidence>
<dbReference type="Pfam" id="PF00098">
    <property type="entry name" value="zf-CCHC"/>
    <property type="match status" value="1"/>
</dbReference>
<dbReference type="Proteomes" id="UP001178461">
    <property type="component" value="Chromosome 13"/>
</dbReference>
<sequence length="257" mass="29322">MYFWLGGKQFWECTQADLVPAGAGANAVEIERAVCASRRDQKAMSHVVMAMESSQLPHIDGLRTCHQIWSALARIHQRTAAGAKIYVIRTLFEKRLSPGESVCDHIVQMLTVFSKLRQLNVPFPDELKAYALLSSLDRCYENLDLTMEMMPLNDLTLEYISGRLIDEESKCQRAVKESTGCNPRRSGGAARSSEDCVKAFASKRCFRCGSSGHLVHNCPLEAQECKEWWLERNVNKADKWQFENWFPAETWETRRPE</sequence>
<keyword evidence="3" id="KW-1185">Reference proteome</keyword>
<dbReference type="InterPro" id="IPR001878">
    <property type="entry name" value="Znf_CCHC"/>
</dbReference>
<proteinExistence type="predicted"/>